<dbReference type="AlphaFoldDB" id="A0AA47GBQ0"/>
<protein>
    <recommendedName>
        <fullName evidence="3">Alpha/beta hydrolase</fullName>
    </recommendedName>
</protein>
<dbReference type="SUPFAM" id="SSF53474">
    <property type="entry name" value="alpha/beta-Hydrolases"/>
    <property type="match status" value="1"/>
</dbReference>
<gene>
    <name evidence="1" type="ORF">OZ415_01465</name>
</gene>
<name>A0AA47GBQ0_9LACT</name>
<dbReference type="RefSeq" id="WP_269105164.1">
    <property type="nucleotide sequence ID" value="NZ_CP114063.1"/>
</dbReference>
<evidence type="ECO:0000313" key="1">
    <source>
        <dbReference type="EMBL" id="WAT24800.1"/>
    </source>
</evidence>
<dbReference type="EMBL" id="CP114063">
    <property type="protein sequence ID" value="WAT24800.1"/>
    <property type="molecule type" value="Genomic_DNA"/>
</dbReference>
<reference evidence="1" key="1">
    <citation type="submission" date="2022-12" db="EMBL/GenBank/DDBJ databases">
        <title>Whole genome sequence analysis of a duck derived balloon bacteium Aerococcus urinaeequi henan2020.</title>
        <authorList>
            <person name="Zhang H."/>
            <person name="Qiao H.X."/>
            <person name="Bian C.Z."/>
            <person name="Shu J.C."/>
        </authorList>
    </citation>
    <scope>NUCLEOTIDE SEQUENCE</scope>
    <source>
        <strain evidence="1">2020-HN-1</strain>
    </source>
</reference>
<dbReference type="Gene3D" id="3.40.50.1820">
    <property type="entry name" value="alpha/beta hydrolase"/>
    <property type="match status" value="1"/>
</dbReference>
<sequence>MYRRVVGTTLNRDISNGQVTIREYDCPIEERFTHARLFYPDEVQQAIEPAPVILYLHGGRFIGREYCCSHEYL</sequence>
<dbReference type="InterPro" id="IPR029058">
    <property type="entry name" value="AB_hydrolase_fold"/>
</dbReference>
<evidence type="ECO:0000313" key="2">
    <source>
        <dbReference type="Proteomes" id="UP001164714"/>
    </source>
</evidence>
<accession>A0AA47GBQ0</accession>
<proteinExistence type="predicted"/>
<organism evidence="1 2">
    <name type="scientific">Aerococcus urinaeequi</name>
    <dbReference type="NCBI Taxonomy" id="51665"/>
    <lineage>
        <taxon>Bacteria</taxon>
        <taxon>Bacillati</taxon>
        <taxon>Bacillota</taxon>
        <taxon>Bacilli</taxon>
        <taxon>Lactobacillales</taxon>
        <taxon>Aerococcaceae</taxon>
        <taxon>Aerococcus</taxon>
    </lineage>
</organism>
<dbReference type="Proteomes" id="UP001164714">
    <property type="component" value="Chromosome"/>
</dbReference>
<evidence type="ECO:0008006" key="3">
    <source>
        <dbReference type="Google" id="ProtNLM"/>
    </source>
</evidence>